<dbReference type="PANTHER" id="PTHR43792">
    <property type="entry name" value="GNAT FAMILY, PUTATIVE (AFU_ORTHOLOGUE AFUA_3G00765)-RELATED-RELATED"/>
    <property type="match status" value="1"/>
</dbReference>
<gene>
    <name evidence="2" type="ORF">A1O9_03690</name>
</gene>
<dbReference type="PROSITE" id="PS51186">
    <property type="entry name" value="GNAT"/>
    <property type="match status" value="1"/>
</dbReference>
<dbReference type="InterPro" id="IPR051531">
    <property type="entry name" value="N-acetyltransferase"/>
</dbReference>
<dbReference type="AlphaFoldDB" id="A0A072PGI2"/>
<dbReference type="GeneID" id="25278624"/>
<comment type="caution">
    <text evidence="2">The sequence shown here is derived from an EMBL/GenBank/DDBJ whole genome shotgun (WGS) entry which is preliminary data.</text>
</comment>
<organism evidence="2 3">
    <name type="scientific">Exophiala aquamarina CBS 119918</name>
    <dbReference type="NCBI Taxonomy" id="1182545"/>
    <lineage>
        <taxon>Eukaryota</taxon>
        <taxon>Fungi</taxon>
        <taxon>Dikarya</taxon>
        <taxon>Ascomycota</taxon>
        <taxon>Pezizomycotina</taxon>
        <taxon>Eurotiomycetes</taxon>
        <taxon>Chaetothyriomycetidae</taxon>
        <taxon>Chaetothyriales</taxon>
        <taxon>Herpotrichiellaceae</taxon>
        <taxon>Exophiala</taxon>
    </lineage>
</organism>
<dbReference type="VEuPathDB" id="FungiDB:A1O9_03690"/>
<keyword evidence="3" id="KW-1185">Reference proteome</keyword>
<protein>
    <recommendedName>
        <fullName evidence="1">N-acetyltransferase domain-containing protein</fullName>
    </recommendedName>
</protein>
<dbReference type="InterPro" id="IPR000182">
    <property type="entry name" value="GNAT_dom"/>
</dbReference>
<dbReference type="OrthoDB" id="630895at2759"/>
<dbReference type="Proteomes" id="UP000027920">
    <property type="component" value="Unassembled WGS sequence"/>
</dbReference>
<dbReference type="Gene3D" id="3.40.630.30">
    <property type="match status" value="1"/>
</dbReference>
<accession>A0A072PGI2</accession>
<dbReference type="RefSeq" id="XP_013261437.1">
    <property type="nucleotide sequence ID" value="XM_013405983.1"/>
</dbReference>
<proteinExistence type="predicted"/>
<dbReference type="HOGENOM" id="CLU_013985_38_0_1"/>
<feature type="domain" description="N-acetyltransferase" evidence="1">
    <location>
        <begin position="1"/>
        <end position="115"/>
    </location>
</feature>
<evidence type="ECO:0000313" key="2">
    <source>
        <dbReference type="EMBL" id="KEF58847.1"/>
    </source>
</evidence>
<sequence length="129" mass="14596">MAAGEQNGVTDFIICLKPDLLPVGKCGIWQGEEIGFMLARAHWRKGLAEEALNAVLPYFFSDRGMLEIVADVDPRNTSSMALLQKLGFVVYDFKEKTFQIGGQWVDSSYLKLTKEQWTSQKRRENPLPV</sequence>
<dbReference type="GO" id="GO:0016747">
    <property type="term" value="F:acyltransferase activity, transferring groups other than amino-acyl groups"/>
    <property type="evidence" value="ECO:0007669"/>
    <property type="project" value="InterPro"/>
</dbReference>
<dbReference type="SUPFAM" id="SSF55729">
    <property type="entry name" value="Acyl-CoA N-acyltransferases (Nat)"/>
    <property type="match status" value="1"/>
</dbReference>
<evidence type="ECO:0000313" key="3">
    <source>
        <dbReference type="Proteomes" id="UP000027920"/>
    </source>
</evidence>
<name>A0A072PGI2_9EURO</name>
<dbReference type="InterPro" id="IPR016181">
    <property type="entry name" value="Acyl_CoA_acyltransferase"/>
</dbReference>
<dbReference type="PANTHER" id="PTHR43792:SF1">
    <property type="entry name" value="N-ACETYLTRANSFERASE DOMAIN-CONTAINING PROTEIN"/>
    <property type="match status" value="1"/>
</dbReference>
<dbReference type="EMBL" id="AMGV01000003">
    <property type="protein sequence ID" value="KEF58847.1"/>
    <property type="molecule type" value="Genomic_DNA"/>
</dbReference>
<dbReference type="Pfam" id="PF13302">
    <property type="entry name" value="Acetyltransf_3"/>
    <property type="match status" value="1"/>
</dbReference>
<evidence type="ECO:0000259" key="1">
    <source>
        <dbReference type="PROSITE" id="PS51186"/>
    </source>
</evidence>
<reference evidence="2 3" key="1">
    <citation type="submission" date="2013-03" db="EMBL/GenBank/DDBJ databases">
        <title>The Genome Sequence of Exophiala aquamarina CBS 119918.</title>
        <authorList>
            <consortium name="The Broad Institute Genomics Platform"/>
            <person name="Cuomo C."/>
            <person name="de Hoog S."/>
            <person name="Gorbushina A."/>
            <person name="Walker B."/>
            <person name="Young S.K."/>
            <person name="Zeng Q."/>
            <person name="Gargeya S."/>
            <person name="Fitzgerald M."/>
            <person name="Haas B."/>
            <person name="Abouelleil A."/>
            <person name="Allen A.W."/>
            <person name="Alvarado L."/>
            <person name="Arachchi H.M."/>
            <person name="Berlin A.M."/>
            <person name="Chapman S.B."/>
            <person name="Gainer-Dewar J."/>
            <person name="Goldberg J."/>
            <person name="Griggs A."/>
            <person name="Gujja S."/>
            <person name="Hansen M."/>
            <person name="Howarth C."/>
            <person name="Imamovic A."/>
            <person name="Ireland A."/>
            <person name="Larimer J."/>
            <person name="McCowan C."/>
            <person name="Murphy C."/>
            <person name="Pearson M."/>
            <person name="Poon T.W."/>
            <person name="Priest M."/>
            <person name="Roberts A."/>
            <person name="Saif S."/>
            <person name="Shea T."/>
            <person name="Sisk P."/>
            <person name="Sykes S."/>
            <person name="Wortman J."/>
            <person name="Nusbaum C."/>
            <person name="Birren B."/>
        </authorList>
    </citation>
    <scope>NUCLEOTIDE SEQUENCE [LARGE SCALE GENOMIC DNA]</scope>
    <source>
        <strain evidence="2 3">CBS 119918</strain>
    </source>
</reference>